<keyword evidence="2" id="KW-1185">Reference proteome</keyword>
<evidence type="ECO:0000313" key="1">
    <source>
        <dbReference type="EMBL" id="SBT37097.1"/>
    </source>
</evidence>
<evidence type="ECO:0000313" key="2">
    <source>
        <dbReference type="Proteomes" id="UP000198765"/>
    </source>
</evidence>
<organism evidence="1 2">
    <name type="scientific">Micromonospora narathiwatensis</name>
    <dbReference type="NCBI Taxonomy" id="299146"/>
    <lineage>
        <taxon>Bacteria</taxon>
        <taxon>Bacillati</taxon>
        <taxon>Actinomycetota</taxon>
        <taxon>Actinomycetes</taxon>
        <taxon>Micromonosporales</taxon>
        <taxon>Micromonosporaceae</taxon>
        <taxon>Micromonospora</taxon>
    </lineage>
</organism>
<dbReference type="AlphaFoldDB" id="A0A1A8Z048"/>
<dbReference type="RefSeq" id="WP_157739789.1">
    <property type="nucleotide sequence ID" value="NZ_LT594324.1"/>
</dbReference>
<sequence length="162" mass="17937">MVLTAPLLVRLANRDKRFVWTLDEVRGHARDWPGTGGDAEMANLFRTQAWFGLSLVPLAVYIAASQLRPSDGASYPVHEGVMTGATTLHMFTLGMVLASGLKWALSQYFTPDLDRRLGPPRRRGPRTGGRRPGLLVRLCLPSNLDWVFALIFASCMAPNLYP</sequence>
<protein>
    <submittedName>
        <fullName evidence="1">Uncharacterized protein</fullName>
    </submittedName>
</protein>
<dbReference type="OrthoDB" id="3386562at2"/>
<dbReference type="EMBL" id="LT594324">
    <property type="protein sequence ID" value="SBT37097.1"/>
    <property type="molecule type" value="Genomic_DNA"/>
</dbReference>
<gene>
    <name evidence="1" type="ORF">GA0070621_0030</name>
</gene>
<proteinExistence type="predicted"/>
<dbReference type="Proteomes" id="UP000198765">
    <property type="component" value="Chromosome I"/>
</dbReference>
<name>A0A1A8Z048_9ACTN</name>
<accession>A0A1A8Z048</accession>
<reference evidence="1 2" key="1">
    <citation type="submission" date="2016-06" db="EMBL/GenBank/DDBJ databases">
        <authorList>
            <person name="Kjaerup R.B."/>
            <person name="Dalgaard T.S."/>
            <person name="Juul-Madsen H.R."/>
        </authorList>
    </citation>
    <scope>NUCLEOTIDE SEQUENCE [LARGE SCALE GENOMIC DNA]</scope>
    <source>
        <strain evidence="1 2">DSM 45248</strain>
    </source>
</reference>
<dbReference type="PATRIC" id="fig|299146.4.peg.29"/>